<dbReference type="EMBL" id="JACHLP010000003">
    <property type="protein sequence ID" value="MBB4843431.1"/>
    <property type="molecule type" value="Genomic_DNA"/>
</dbReference>
<keyword evidence="2" id="KW-1185">Reference proteome</keyword>
<protein>
    <recommendedName>
        <fullName evidence="3">Parallel beta helix pectate lyase-like protein</fullName>
    </recommendedName>
</protein>
<sequence length="398" mass="43225">MDDKTAHTIWLQKRHSLQLALALLLPQRLLAQQSPPPPAKGQLLKVGPRRALRTLAAAAKAAKDGDVLEVDAGDYPGDVAVWPQNHLRLKAVGGRVRMLAQGAAAQGKAIFVTLGRDIGIEGFDFSGAQVPDQNGAGIRLEAGSLSLRDCTFTDNENGVLTSNDGQLRLEIEDCEFGTIVRRNGKNHNLYVGAIAYLRVVGSYFHHGQSGHLLKSRAAVNHIFYNRLTDELGGRASYELEFPNGGLALVLGNVIQQSAGTENPHLIAFGTEGYGPGRHELHLVNNTLVDQRPSGGVYLRVKPGAAKVRLINNLWVGNPKIPASPEWEQAGNFLVDLDSFVLPMRDNYLLKPGARVRGRAVDPGEVDGLKLRPMQQFLYPRGTLKLTTQAINPGAFQFP</sequence>
<name>A0A840L6L2_9BURK</name>
<organism evidence="1 2">
    <name type="scientific">Roseateles oligotrophus</name>
    <dbReference type="NCBI Taxonomy" id="1769250"/>
    <lineage>
        <taxon>Bacteria</taxon>
        <taxon>Pseudomonadati</taxon>
        <taxon>Pseudomonadota</taxon>
        <taxon>Betaproteobacteria</taxon>
        <taxon>Burkholderiales</taxon>
        <taxon>Sphaerotilaceae</taxon>
        <taxon>Roseateles</taxon>
    </lineage>
</organism>
<evidence type="ECO:0000313" key="2">
    <source>
        <dbReference type="Proteomes" id="UP000562027"/>
    </source>
</evidence>
<evidence type="ECO:0000313" key="1">
    <source>
        <dbReference type="EMBL" id="MBB4843431.1"/>
    </source>
</evidence>
<gene>
    <name evidence="1" type="ORF">HNP55_001950</name>
</gene>
<reference evidence="1 2" key="1">
    <citation type="submission" date="2020-08" db="EMBL/GenBank/DDBJ databases">
        <title>Functional genomics of gut bacteria from endangered species of beetles.</title>
        <authorList>
            <person name="Carlos-Shanley C."/>
        </authorList>
    </citation>
    <scope>NUCLEOTIDE SEQUENCE [LARGE SCALE GENOMIC DNA]</scope>
    <source>
        <strain evidence="1 2">S00239</strain>
    </source>
</reference>
<dbReference type="AlphaFoldDB" id="A0A840L6L2"/>
<comment type="caution">
    <text evidence="1">The sequence shown here is derived from an EMBL/GenBank/DDBJ whole genome shotgun (WGS) entry which is preliminary data.</text>
</comment>
<proteinExistence type="predicted"/>
<dbReference type="SUPFAM" id="SSF51126">
    <property type="entry name" value="Pectin lyase-like"/>
    <property type="match status" value="1"/>
</dbReference>
<dbReference type="Gene3D" id="2.160.20.10">
    <property type="entry name" value="Single-stranded right-handed beta-helix, Pectin lyase-like"/>
    <property type="match status" value="1"/>
</dbReference>
<dbReference type="InterPro" id="IPR011050">
    <property type="entry name" value="Pectin_lyase_fold/virulence"/>
</dbReference>
<dbReference type="InterPro" id="IPR012334">
    <property type="entry name" value="Pectin_lyas_fold"/>
</dbReference>
<evidence type="ECO:0008006" key="3">
    <source>
        <dbReference type="Google" id="ProtNLM"/>
    </source>
</evidence>
<dbReference type="RefSeq" id="WP_184298688.1">
    <property type="nucleotide sequence ID" value="NZ_JACHLP010000003.1"/>
</dbReference>
<accession>A0A840L6L2</accession>
<dbReference type="Proteomes" id="UP000562027">
    <property type="component" value="Unassembled WGS sequence"/>
</dbReference>